<feature type="domain" description="SWIM-type" evidence="2">
    <location>
        <begin position="47"/>
        <end position="79"/>
    </location>
</feature>
<evidence type="ECO:0000256" key="1">
    <source>
        <dbReference type="PROSITE-ProRule" id="PRU00325"/>
    </source>
</evidence>
<keyword evidence="1" id="KW-0479">Metal-binding</keyword>
<dbReference type="GO" id="GO:0008270">
    <property type="term" value="F:zinc ion binding"/>
    <property type="evidence" value="ECO:0007669"/>
    <property type="project" value="UniProtKB-KW"/>
</dbReference>
<dbReference type="Pfam" id="PF04434">
    <property type="entry name" value="SWIM"/>
    <property type="match status" value="1"/>
</dbReference>
<dbReference type="InterPro" id="IPR007527">
    <property type="entry name" value="Znf_SWIM"/>
</dbReference>
<dbReference type="EMBL" id="MT631365">
    <property type="protein sequence ID" value="QNO48890.1"/>
    <property type="molecule type" value="Genomic_DNA"/>
</dbReference>
<evidence type="ECO:0000313" key="3">
    <source>
        <dbReference type="EMBL" id="QNO48890.1"/>
    </source>
</evidence>
<reference evidence="3" key="1">
    <citation type="submission" date="2020-06" db="EMBL/GenBank/DDBJ databases">
        <title>Unique genomic features of the anaerobic methanotrophic archaea.</title>
        <authorList>
            <person name="Chadwick G.L."/>
            <person name="Skennerton C.T."/>
            <person name="Laso-Perez R."/>
            <person name="Leu A.O."/>
            <person name="Speth D.R."/>
            <person name="Yu H."/>
            <person name="Morgan-Lang C."/>
            <person name="Hatzenpichler R."/>
            <person name="Goudeau D."/>
            <person name="Malmstrom R."/>
            <person name="Brazelton W.J."/>
            <person name="Woyke T."/>
            <person name="Hallam S.J."/>
            <person name="Tyson G.W."/>
            <person name="Wegener G."/>
            <person name="Boetius A."/>
            <person name="Orphan V."/>
        </authorList>
    </citation>
    <scope>NUCLEOTIDE SEQUENCE</scope>
</reference>
<sequence>MNESKIMRVYGETIFGRGLGYFREGRVTNVIKFRGRLIGEVSGTVGYTTEVDLDSLGCDCSCPYGGNCKHGVAVLLQYSDGRYVDCDEIMERVEGMDRDELLEVVEEFVRLNPASLMYLHVHPARGEGEPDEAQIKALDKQIRSMLRRIVDYGYADRGFADDLSGLIRFNEALLTKEQIFYILEFLVNNSEEYGCFYDDYADDYFGDEIFKNLCDAFARKEPEASDFERLKDLRGADNYDMLGLFFSEMVKKENAEVLVDFKVQIREILDKRSYVEFLINCGLDREARELIEVGESLFDENRFRLYLRIDEAAAIEFAQREGFYSSLIRYYHETGAHNETVDLFLEVVRDETLTDQLGRSLYFYRDILDSIKNSGSFDKSGIEGALRDLFEICYSMECYDVCVDSGMELGDKGLLRRLIGKDRTRSFGVESKMELLSYLLDEYPDEVAGELKALASSLIEAMGGYSYEKAADCVFLLKEIVSDADWRGYVKGVYDLHFRKINLWKEFKRRGVVLKRRKGVVEMVG</sequence>
<evidence type="ECO:0000259" key="2">
    <source>
        <dbReference type="PROSITE" id="PS50966"/>
    </source>
</evidence>
<dbReference type="PROSITE" id="PS50966">
    <property type="entry name" value="ZF_SWIM"/>
    <property type="match status" value="1"/>
</dbReference>
<organism evidence="3">
    <name type="scientific">Candidatus Methanogaster sp. ANME-2c ERB4</name>
    <dbReference type="NCBI Taxonomy" id="2759911"/>
    <lineage>
        <taxon>Archaea</taxon>
        <taxon>Methanobacteriati</taxon>
        <taxon>Methanobacteriota</taxon>
        <taxon>Stenosarchaea group</taxon>
        <taxon>Methanomicrobia</taxon>
        <taxon>Methanosarcinales</taxon>
        <taxon>ANME-2 cluster</taxon>
        <taxon>Candidatus Methanogasteraceae</taxon>
        <taxon>Candidatus Methanogaster</taxon>
    </lineage>
</organism>
<keyword evidence="1" id="KW-0863">Zinc-finger</keyword>
<keyword evidence="1" id="KW-0862">Zinc</keyword>
<dbReference type="AlphaFoldDB" id="A0A7G9YLK6"/>
<proteinExistence type="predicted"/>
<accession>A0A7G9YLK6</accession>
<name>A0A7G9YLK6_9EURY</name>
<protein>
    <recommendedName>
        <fullName evidence="2">SWIM-type domain-containing protein</fullName>
    </recommendedName>
</protein>
<gene>
    <name evidence="3" type="ORF">JFFFLBDL_00015</name>
</gene>